<dbReference type="OrthoDB" id="3526284at2759"/>
<evidence type="ECO:0000313" key="3">
    <source>
        <dbReference type="Proteomes" id="UP000070501"/>
    </source>
</evidence>
<protein>
    <submittedName>
        <fullName evidence="2">Uncharacterized protein</fullName>
    </submittedName>
</protein>
<feature type="compositionally biased region" description="Low complexity" evidence="1">
    <location>
        <begin position="53"/>
        <end position="62"/>
    </location>
</feature>
<feature type="compositionally biased region" description="Basic and acidic residues" evidence="1">
    <location>
        <begin position="113"/>
        <end position="132"/>
    </location>
</feature>
<proteinExistence type="predicted"/>
<gene>
    <name evidence="2" type="ORF">Micbo1qcDRAFT_156193</name>
</gene>
<sequence length="214" mass="23443">MLAGKSFDNISGYGEEARGKGYGRQATPQEPKLSGLDDMQRHGEFVMVQGVESVSSQASCQSSDKKASGSGAGDGRGLLWWKDEAMTRRLAAYLQPKPEEDPNLAPPAFFDADAARHEQQQQDLKKQKDKKSWGFKRLVGSSSSSSASSVSRPPQPQPQRGYAARSVDASELDTRARMTVKAEEMTFRAENDMGLFQSFNGYALVARVDFVPAR</sequence>
<name>A0A136JJP7_9PEZI</name>
<organism evidence="2 3">
    <name type="scientific">Microdochium bolleyi</name>
    <dbReference type="NCBI Taxonomy" id="196109"/>
    <lineage>
        <taxon>Eukaryota</taxon>
        <taxon>Fungi</taxon>
        <taxon>Dikarya</taxon>
        <taxon>Ascomycota</taxon>
        <taxon>Pezizomycotina</taxon>
        <taxon>Sordariomycetes</taxon>
        <taxon>Xylariomycetidae</taxon>
        <taxon>Xylariales</taxon>
        <taxon>Microdochiaceae</taxon>
        <taxon>Microdochium</taxon>
    </lineage>
</organism>
<accession>A0A136JJP7</accession>
<dbReference type="EMBL" id="KQ964245">
    <property type="protein sequence ID" value="KXJ97356.1"/>
    <property type="molecule type" value="Genomic_DNA"/>
</dbReference>
<evidence type="ECO:0000256" key="1">
    <source>
        <dbReference type="SAM" id="MobiDB-lite"/>
    </source>
</evidence>
<dbReference type="AlphaFoldDB" id="A0A136JJP7"/>
<reference evidence="3" key="1">
    <citation type="submission" date="2016-02" db="EMBL/GenBank/DDBJ databases">
        <title>Draft genome sequence of Microdochium bolleyi, a fungal endophyte of beachgrass.</title>
        <authorList>
            <consortium name="DOE Joint Genome Institute"/>
            <person name="David A.S."/>
            <person name="May G."/>
            <person name="Haridas S."/>
            <person name="Lim J."/>
            <person name="Wang M."/>
            <person name="Labutti K."/>
            <person name="Lipzen A."/>
            <person name="Barry K."/>
            <person name="Grigoriev I.V."/>
        </authorList>
    </citation>
    <scope>NUCLEOTIDE SEQUENCE [LARGE SCALE GENOMIC DNA]</scope>
    <source>
        <strain evidence="3">J235TASD1</strain>
    </source>
</reference>
<dbReference type="InParanoid" id="A0A136JJP7"/>
<feature type="region of interest" description="Disordered" evidence="1">
    <location>
        <begin position="1"/>
        <end position="78"/>
    </location>
</feature>
<feature type="compositionally biased region" description="Low complexity" evidence="1">
    <location>
        <begin position="141"/>
        <end position="151"/>
    </location>
</feature>
<keyword evidence="3" id="KW-1185">Reference proteome</keyword>
<dbReference type="STRING" id="196109.A0A136JJP7"/>
<evidence type="ECO:0000313" key="2">
    <source>
        <dbReference type="EMBL" id="KXJ97356.1"/>
    </source>
</evidence>
<feature type="region of interest" description="Disordered" evidence="1">
    <location>
        <begin position="92"/>
        <end position="173"/>
    </location>
</feature>
<dbReference type="Proteomes" id="UP000070501">
    <property type="component" value="Unassembled WGS sequence"/>
</dbReference>